<dbReference type="PANTHER" id="PTHR11364:SF27">
    <property type="entry name" value="SULFURTRANSFERASE"/>
    <property type="match status" value="1"/>
</dbReference>
<dbReference type="InterPro" id="IPR036873">
    <property type="entry name" value="Rhodanese-like_dom_sf"/>
</dbReference>
<evidence type="ECO:0000259" key="3">
    <source>
        <dbReference type="PROSITE" id="PS50206"/>
    </source>
</evidence>
<name>A0A814X9I0_9BILA</name>
<dbReference type="PANTHER" id="PTHR11364">
    <property type="entry name" value="THIOSULFATE SULFERTANSFERASE"/>
    <property type="match status" value="1"/>
</dbReference>
<accession>A0A814X9I0</accession>
<comment type="caution">
    <text evidence="5">The sequence shown here is derived from an EMBL/GenBank/DDBJ whole genome shotgun (WGS) entry which is preliminary data.</text>
</comment>
<dbReference type="Pfam" id="PF00581">
    <property type="entry name" value="Rhodanese"/>
    <property type="match status" value="1"/>
</dbReference>
<organism evidence="5 6">
    <name type="scientific">Rotaria sordida</name>
    <dbReference type="NCBI Taxonomy" id="392033"/>
    <lineage>
        <taxon>Eukaryota</taxon>
        <taxon>Metazoa</taxon>
        <taxon>Spiralia</taxon>
        <taxon>Gnathifera</taxon>
        <taxon>Rotifera</taxon>
        <taxon>Eurotatoria</taxon>
        <taxon>Bdelloidea</taxon>
        <taxon>Philodinida</taxon>
        <taxon>Philodinidae</taxon>
        <taxon>Rotaria</taxon>
    </lineage>
</organism>
<dbReference type="Proteomes" id="UP000663854">
    <property type="component" value="Unassembled WGS sequence"/>
</dbReference>
<evidence type="ECO:0000256" key="2">
    <source>
        <dbReference type="ARBA" id="ARBA00022737"/>
    </source>
</evidence>
<proteinExistence type="predicted"/>
<dbReference type="SUPFAM" id="SSF52821">
    <property type="entry name" value="Rhodanese/Cell cycle control phosphatase"/>
    <property type="match status" value="2"/>
</dbReference>
<dbReference type="EMBL" id="CAJNOH010000468">
    <property type="protein sequence ID" value="CAF1049593.1"/>
    <property type="molecule type" value="Genomic_DNA"/>
</dbReference>
<dbReference type="InterPro" id="IPR045078">
    <property type="entry name" value="TST/MPST-like"/>
</dbReference>
<gene>
    <name evidence="5" type="ORF">JXQ802_LOCUS25028</name>
    <name evidence="4" type="ORF">PYM288_LOCUS17074</name>
</gene>
<sequence>MNISKWFIRSDEILSIKNFYLLNITSDITNDIETDKNNNYWKYCSFDEIKEKLLNKYHISQETFIVLYTKEKLMIAARFAWLLYWIGCKNIKILIEKIDPSLFMRNFSQISNLPNIPLRSNVRLTCDQLSNEFLSLTTKFIDVRTYKEYSGEITGYSYVHHSGHIPNFQYDPLNGIYGEINGDITWNELEEYLKMMSKINIYDKNMKKIIYMCGTGWRASLAAIFAEVLNLADTITVLDSGWFEWSERYLE</sequence>
<evidence type="ECO:0000313" key="5">
    <source>
        <dbReference type="EMBL" id="CAF1212782.1"/>
    </source>
</evidence>
<dbReference type="InterPro" id="IPR001763">
    <property type="entry name" value="Rhodanese-like_dom"/>
</dbReference>
<keyword evidence="1" id="KW-0808">Transferase</keyword>
<dbReference type="GO" id="GO:0004792">
    <property type="term" value="F:thiosulfate-cyanide sulfurtransferase activity"/>
    <property type="evidence" value="ECO:0007669"/>
    <property type="project" value="TreeGrafter"/>
</dbReference>
<dbReference type="EMBL" id="CAJNOL010000830">
    <property type="protein sequence ID" value="CAF1212782.1"/>
    <property type="molecule type" value="Genomic_DNA"/>
</dbReference>
<keyword evidence="6" id="KW-1185">Reference proteome</keyword>
<evidence type="ECO:0000313" key="4">
    <source>
        <dbReference type="EMBL" id="CAF1049593.1"/>
    </source>
</evidence>
<dbReference type="Gene3D" id="3.40.250.10">
    <property type="entry name" value="Rhodanese-like domain"/>
    <property type="match status" value="2"/>
</dbReference>
<feature type="domain" description="Rhodanese" evidence="3">
    <location>
        <begin position="140"/>
        <end position="247"/>
    </location>
</feature>
<evidence type="ECO:0000313" key="6">
    <source>
        <dbReference type="Proteomes" id="UP000663870"/>
    </source>
</evidence>
<dbReference type="Proteomes" id="UP000663870">
    <property type="component" value="Unassembled WGS sequence"/>
</dbReference>
<dbReference type="AlphaFoldDB" id="A0A814X9I0"/>
<protein>
    <recommendedName>
        <fullName evidence="3">Rhodanese domain-containing protein</fullName>
    </recommendedName>
</protein>
<keyword evidence="2" id="KW-0677">Repeat</keyword>
<dbReference type="PROSITE" id="PS50206">
    <property type="entry name" value="RHODANESE_3"/>
    <property type="match status" value="1"/>
</dbReference>
<reference evidence="5" key="1">
    <citation type="submission" date="2021-02" db="EMBL/GenBank/DDBJ databases">
        <authorList>
            <person name="Nowell W R."/>
        </authorList>
    </citation>
    <scope>NUCLEOTIDE SEQUENCE</scope>
</reference>
<evidence type="ECO:0000256" key="1">
    <source>
        <dbReference type="ARBA" id="ARBA00022679"/>
    </source>
</evidence>